<comment type="caution">
    <text evidence="2">The sequence shown here is derived from an EMBL/GenBank/DDBJ whole genome shotgun (WGS) entry which is preliminary data.</text>
</comment>
<dbReference type="AlphaFoldDB" id="A0AAP0EHA3"/>
<evidence type="ECO:0000313" key="2">
    <source>
        <dbReference type="EMBL" id="KAK9090737.1"/>
    </source>
</evidence>
<protein>
    <submittedName>
        <fullName evidence="2">Uncharacterized protein</fullName>
    </submittedName>
</protein>
<reference evidence="2 3" key="1">
    <citation type="submission" date="2024-01" db="EMBL/GenBank/DDBJ databases">
        <title>Genome assemblies of Stephania.</title>
        <authorList>
            <person name="Yang L."/>
        </authorList>
    </citation>
    <scope>NUCLEOTIDE SEQUENCE [LARGE SCALE GENOMIC DNA]</scope>
    <source>
        <strain evidence="2">QJT</strain>
        <tissue evidence="2">Leaf</tissue>
    </source>
</reference>
<feature type="region of interest" description="Disordered" evidence="1">
    <location>
        <begin position="1"/>
        <end position="48"/>
    </location>
</feature>
<keyword evidence="3" id="KW-1185">Reference proteome</keyword>
<name>A0AAP0EHA3_9MAGN</name>
<dbReference type="Proteomes" id="UP001417504">
    <property type="component" value="Unassembled WGS sequence"/>
</dbReference>
<feature type="compositionally biased region" description="Basic residues" evidence="1">
    <location>
        <begin position="10"/>
        <end position="19"/>
    </location>
</feature>
<evidence type="ECO:0000313" key="3">
    <source>
        <dbReference type="Proteomes" id="UP001417504"/>
    </source>
</evidence>
<sequence>MIAKPSSSKHSTKAKKMKSSKKETVVQMDVEKPCDEERTNGLQEVVEPVQVNEPVVERTCDDVVEHLIDMLHDDLYSSKDEEVIVPIADIQWRFKGNLESLDDDIFNSLLTCVSSTPSFSASS</sequence>
<organism evidence="2 3">
    <name type="scientific">Stephania japonica</name>
    <dbReference type="NCBI Taxonomy" id="461633"/>
    <lineage>
        <taxon>Eukaryota</taxon>
        <taxon>Viridiplantae</taxon>
        <taxon>Streptophyta</taxon>
        <taxon>Embryophyta</taxon>
        <taxon>Tracheophyta</taxon>
        <taxon>Spermatophyta</taxon>
        <taxon>Magnoliopsida</taxon>
        <taxon>Ranunculales</taxon>
        <taxon>Menispermaceae</taxon>
        <taxon>Menispermoideae</taxon>
        <taxon>Cissampelideae</taxon>
        <taxon>Stephania</taxon>
    </lineage>
</organism>
<evidence type="ECO:0000256" key="1">
    <source>
        <dbReference type="SAM" id="MobiDB-lite"/>
    </source>
</evidence>
<feature type="compositionally biased region" description="Basic and acidic residues" evidence="1">
    <location>
        <begin position="20"/>
        <end position="39"/>
    </location>
</feature>
<dbReference type="EMBL" id="JBBNAE010000010">
    <property type="protein sequence ID" value="KAK9090737.1"/>
    <property type="molecule type" value="Genomic_DNA"/>
</dbReference>
<proteinExistence type="predicted"/>
<gene>
    <name evidence="2" type="ORF">Sjap_023914</name>
</gene>
<accession>A0AAP0EHA3</accession>